<feature type="transmembrane region" description="Helical" evidence="7">
    <location>
        <begin position="90"/>
        <end position="114"/>
    </location>
</feature>
<name>A0ABX1Y7L7_9BACL</name>
<feature type="transmembrane region" description="Helical" evidence="7">
    <location>
        <begin position="30"/>
        <end position="55"/>
    </location>
</feature>
<keyword evidence="10" id="KW-1185">Reference proteome</keyword>
<accession>A0ABX1Y7L7</accession>
<dbReference type="Proteomes" id="UP000616779">
    <property type="component" value="Unassembled WGS sequence"/>
</dbReference>
<evidence type="ECO:0000256" key="4">
    <source>
        <dbReference type="ARBA" id="ARBA00022692"/>
    </source>
</evidence>
<dbReference type="InterPro" id="IPR000515">
    <property type="entry name" value="MetI-like"/>
</dbReference>
<protein>
    <submittedName>
        <fullName evidence="9">ABC transporter permease subunit</fullName>
    </submittedName>
</protein>
<dbReference type="InterPro" id="IPR035906">
    <property type="entry name" value="MetI-like_sf"/>
</dbReference>
<organism evidence="9 10">
    <name type="scientific">Paenibacillus phytorum</name>
    <dbReference type="NCBI Taxonomy" id="2654977"/>
    <lineage>
        <taxon>Bacteria</taxon>
        <taxon>Bacillati</taxon>
        <taxon>Bacillota</taxon>
        <taxon>Bacilli</taxon>
        <taxon>Bacillales</taxon>
        <taxon>Paenibacillaceae</taxon>
        <taxon>Paenibacillus</taxon>
    </lineage>
</organism>
<dbReference type="SUPFAM" id="SSF161098">
    <property type="entry name" value="MetI-like"/>
    <property type="match status" value="1"/>
</dbReference>
<dbReference type="Pfam" id="PF00528">
    <property type="entry name" value="BPD_transp_1"/>
    <property type="match status" value="1"/>
</dbReference>
<proteinExistence type="inferred from homology"/>
<feature type="transmembrane region" description="Helical" evidence="7">
    <location>
        <begin position="199"/>
        <end position="221"/>
    </location>
</feature>
<comment type="similarity">
    <text evidence="7">Belongs to the binding-protein-dependent transport system permease family.</text>
</comment>
<dbReference type="Gene3D" id="1.10.3720.10">
    <property type="entry name" value="MetI-like"/>
    <property type="match status" value="1"/>
</dbReference>
<keyword evidence="5 7" id="KW-1133">Transmembrane helix</keyword>
<comment type="caution">
    <text evidence="9">The sequence shown here is derived from an EMBL/GenBank/DDBJ whole genome shotgun (WGS) entry which is preliminary data.</text>
</comment>
<evidence type="ECO:0000256" key="6">
    <source>
        <dbReference type="ARBA" id="ARBA00023136"/>
    </source>
</evidence>
<evidence type="ECO:0000256" key="3">
    <source>
        <dbReference type="ARBA" id="ARBA00022475"/>
    </source>
</evidence>
<evidence type="ECO:0000313" key="10">
    <source>
        <dbReference type="Proteomes" id="UP000616779"/>
    </source>
</evidence>
<feature type="transmembrane region" description="Helical" evidence="7">
    <location>
        <begin position="281"/>
        <end position="301"/>
    </location>
</feature>
<feature type="domain" description="ABC transmembrane type-1" evidence="8">
    <location>
        <begin position="87"/>
        <end position="299"/>
    </location>
</feature>
<keyword evidence="2 7" id="KW-0813">Transport</keyword>
<feature type="transmembrane region" description="Helical" evidence="7">
    <location>
        <begin position="157"/>
        <end position="178"/>
    </location>
</feature>
<evidence type="ECO:0000259" key="8">
    <source>
        <dbReference type="PROSITE" id="PS50928"/>
    </source>
</evidence>
<gene>
    <name evidence="9" type="ORF">GC098_32245</name>
</gene>
<keyword evidence="3" id="KW-1003">Cell membrane</keyword>
<evidence type="ECO:0000256" key="7">
    <source>
        <dbReference type="RuleBase" id="RU363032"/>
    </source>
</evidence>
<evidence type="ECO:0000256" key="1">
    <source>
        <dbReference type="ARBA" id="ARBA00004651"/>
    </source>
</evidence>
<evidence type="ECO:0000256" key="2">
    <source>
        <dbReference type="ARBA" id="ARBA00022448"/>
    </source>
</evidence>
<dbReference type="PANTHER" id="PTHR43744:SF9">
    <property type="entry name" value="POLYGALACTURONAN_RHAMNOGALACTURONAN TRANSPORT SYSTEM PERMEASE PROTEIN YTCP"/>
    <property type="match status" value="1"/>
</dbReference>
<evidence type="ECO:0000313" key="9">
    <source>
        <dbReference type="EMBL" id="NOU75965.1"/>
    </source>
</evidence>
<dbReference type="EMBL" id="WHOA01000237">
    <property type="protein sequence ID" value="NOU75965.1"/>
    <property type="molecule type" value="Genomic_DNA"/>
</dbReference>
<reference evidence="9 10" key="1">
    <citation type="submission" date="2019-10" db="EMBL/GenBank/DDBJ databases">
        <title>Description of Paenibacillus terrestris sp. nov.</title>
        <authorList>
            <person name="Carlier A."/>
            <person name="Qi S."/>
        </authorList>
    </citation>
    <scope>NUCLEOTIDE SEQUENCE [LARGE SCALE GENOMIC DNA]</scope>
    <source>
        <strain evidence="9 10">LMG 31458</strain>
    </source>
</reference>
<keyword evidence="6 7" id="KW-0472">Membrane</keyword>
<dbReference type="PANTHER" id="PTHR43744">
    <property type="entry name" value="ABC TRANSPORTER PERMEASE PROTEIN MG189-RELATED-RELATED"/>
    <property type="match status" value="1"/>
</dbReference>
<sequence length="316" mass="35441">MAGAHFLVRGEINVGNEFYKLSAGEKIFKFVNYALIILLCLSIILPFLNILALSFNAGKDAERGGIYFWPRVWTLENYREVFTSANIGKAFAISIFRTALGTIAGVFLAAMAAYTLKSKTMPGVRFFTLMIFFTMLFSGGIIPYYMLLKSLHLTNTIWVYVLPGLYSAWNLIIMRTFFLQISISLEESAKLDGCSDFGIFMRIIMPLSKPVLATISLFTAVTHWNDWFTGAFFVRTASLRPLSTLLQEMLTKQDAIRESLMQAAGTTQYQMLERMQLTGDSLKMATIIVVVAPIIAAYPFIQKYFAKGAMIGSVKE</sequence>
<comment type="subcellular location">
    <subcellularLocation>
        <location evidence="1 7">Cell membrane</location>
        <topology evidence="1 7">Multi-pass membrane protein</topology>
    </subcellularLocation>
</comment>
<dbReference type="PROSITE" id="PS50928">
    <property type="entry name" value="ABC_TM1"/>
    <property type="match status" value="1"/>
</dbReference>
<dbReference type="CDD" id="cd06261">
    <property type="entry name" value="TM_PBP2"/>
    <property type="match status" value="1"/>
</dbReference>
<feature type="transmembrane region" description="Helical" evidence="7">
    <location>
        <begin position="126"/>
        <end position="145"/>
    </location>
</feature>
<keyword evidence="4 7" id="KW-0812">Transmembrane</keyword>
<evidence type="ECO:0000256" key="5">
    <source>
        <dbReference type="ARBA" id="ARBA00022989"/>
    </source>
</evidence>